<dbReference type="GO" id="GO:0003723">
    <property type="term" value="F:RNA binding"/>
    <property type="evidence" value="ECO:0007669"/>
    <property type="project" value="UniProtKB-KW"/>
</dbReference>
<dbReference type="Proteomes" id="UP000026714">
    <property type="component" value="Unassembled WGS sequence"/>
</dbReference>
<dbReference type="Gene3D" id="3.10.290.10">
    <property type="entry name" value="RNA-binding S4 domain"/>
    <property type="match status" value="1"/>
</dbReference>
<dbReference type="SUPFAM" id="SSF55174">
    <property type="entry name" value="Alpha-L RNA-binding motif"/>
    <property type="match status" value="1"/>
</dbReference>
<sequence length="76" mass="8125">MNLIDFELRGDFIPLDALLKATAVAHSGGAAKTLVADGQVRVDGQPESRKTCKIRAGQEVVVEAAHVRIRVHAPPL</sequence>
<keyword evidence="1" id="KW-0694">RNA-binding</keyword>
<name>A0A059KSS1_9BURK</name>
<protein>
    <submittedName>
        <fullName evidence="2">RNA-binding S4 domain-containing protein</fullName>
    </submittedName>
</protein>
<reference evidence="2 3" key="1">
    <citation type="journal article" date="2014" name="FEMS Microbiol. Ecol.">
        <title>Sphaerotilus natans encrusted with nanoball-shaped Fe(III) oxide minerals formed by nitrate-reducing mixotrophic Fe(II) oxidation.</title>
        <authorList>
            <person name="Park S."/>
            <person name="Kim D.H."/>
            <person name="Lee J.H."/>
            <person name="Hur H.G."/>
        </authorList>
    </citation>
    <scope>NUCLEOTIDE SEQUENCE [LARGE SCALE GENOMIC DNA]</scope>
    <source>
        <strain evidence="2 3">DSM 6575</strain>
    </source>
</reference>
<evidence type="ECO:0000313" key="3">
    <source>
        <dbReference type="Proteomes" id="UP000026714"/>
    </source>
</evidence>
<dbReference type="STRING" id="34103.SAMN05421778_10748"/>
<dbReference type="EMBL" id="AZRA01000006">
    <property type="protein sequence ID" value="KDB54158.1"/>
    <property type="molecule type" value="Genomic_DNA"/>
</dbReference>
<dbReference type="eggNOG" id="COG2501">
    <property type="taxonomic scope" value="Bacteria"/>
</dbReference>
<dbReference type="PATRIC" id="fig|1286631.3.peg.235"/>
<dbReference type="CDD" id="cd00165">
    <property type="entry name" value="S4"/>
    <property type="match status" value="1"/>
</dbReference>
<gene>
    <name evidence="2" type="ORF">X805_02400</name>
</gene>
<dbReference type="PROSITE" id="PS50889">
    <property type="entry name" value="S4"/>
    <property type="match status" value="1"/>
</dbReference>
<dbReference type="InterPro" id="IPR036986">
    <property type="entry name" value="S4_RNA-bd_sf"/>
</dbReference>
<organism evidence="2 3">
    <name type="scientific">Sphaerotilus natans subsp. natans DSM 6575</name>
    <dbReference type="NCBI Taxonomy" id="1286631"/>
    <lineage>
        <taxon>Bacteria</taxon>
        <taxon>Pseudomonadati</taxon>
        <taxon>Pseudomonadota</taxon>
        <taxon>Betaproteobacteria</taxon>
        <taxon>Burkholderiales</taxon>
        <taxon>Sphaerotilaceae</taxon>
        <taxon>Sphaerotilus</taxon>
    </lineage>
</organism>
<accession>A0A059KSS1</accession>
<dbReference type="RefSeq" id="WP_037477359.1">
    <property type="nucleotide sequence ID" value="NZ_AZRA01000006.1"/>
</dbReference>
<comment type="caution">
    <text evidence="2">The sequence shown here is derived from an EMBL/GenBank/DDBJ whole genome shotgun (WGS) entry which is preliminary data.</text>
</comment>
<dbReference type="Pfam" id="PF13275">
    <property type="entry name" value="S4_2"/>
    <property type="match status" value="1"/>
</dbReference>
<evidence type="ECO:0000256" key="1">
    <source>
        <dbReference type="PROSITE-ProRule" id="PRU00182"/>
    </source>
</evidence>
<proteinExistence type="predicted"/>
<evidence type="ECO:0000313" key="2">
    <source>
        <dbReference type="EMBL" id="KDB54158.1"/>
    </source>
</evidence>
<dbReference type="AlphaFoldDB" id="A0A059KSS1"/>
<keyword evidence="3" id="KW-1185">Reference proteome</keyword>